<keyword evidence="4" id="KW-1185">Reference proteome</keyword>
<evidence type="ECO:0000256" key="2">
    <source>
        <dbReference type="SAM" id="Phobius"/>
    </source>
</evidence>
<accession>A0A1V9Y8G4</accession>
<comment type="caution">
    <text evidence="3">The sequence shown here is derived from an EMBL/GenBank/DDBJ whole genome shotgun (WGS) entry which is preliminary data.</text>
</comment>
<evidence type="ECO:0000313" key="3">
    <source>
        <dbReference type="EMBL" id="OQR82012.1"/>
    </source>
</evidence>
<proteinExistence type="predicted"/>
<keyword evidence="2" id="KW-0812">Transmembrane</keyword>
<feature type="region of interest" description="Disordered" evidence="1">
    <location>
        <begin position="212"/>
        <end position="266"/>
    </location>
</feature>
<dbReference type="AlphaFoldDB" id="A0A1V9Y8G4"/>
<reference evidence="3 4" key="1">
    <citation type="journal article" date="2014" name="Genome Biol. Evol.">
        <title>The secreted proteins of Achlya hypogyna and Thraustotheca clavata identify the ancestral oomycete secretome and reveal gene acquisitions by horizontal gene transfer.</title>
        <authorList>
            <person name="Misner I."/>
            <person name="Blouin N."/>
            <person name="Leonard G."/>
            <person name="Richards T.A."/>
            <person name="Lane C.E."/>
        </authorList>
    </citation>
    <scope>NUCLEOTIDE SEQUENCE [LARGE SCALE GENOMIC DNA]</scope>
    <source>
        <strain evidence="3 4">ATCC 34112</strain>
    </source>
</reference>
<dbReference type="EMBL" id="JNBS01004853">
    <property type="protein sequence ID" value="OQR82012.1"/>
    <property type="molecule type" value="Genomic_DNA"/>
</dbReference>
<dbReference type="OrthoDB" id="72950at2759"/>
<gene>
    <name evidence="3" type="ORF">THRCLA_11209</name>
</gene>
<name>A0A1V9Y8G4_9STRA</name>
<dbReference type="Proteomes" id="UP000243217">
    <property type="component" value="Unassembled WGS sequence"/>
</dbReference>
<feature type="compositionally biased region" description="Polar residues" evidence="1">
    <location>
        <begin position="237"/>
        <end position="266"/>
    </location>
</feature>
<sequence length="266" mass="29110">MSTTTPVVVKATDMFDTNSTANGSDVEWIEINKIEIPRPVGQAVHDAFVGYDNKKVCSTFLMTYDAIEIHANMNNTPYHVVVDVHCILNDVLQLAGKFGLYLEPSHRNGEYSVTECSFEDATGALINYLTISDAHKGACQTPPQKLRFDNQPLQYAEESTKEPSTATFSSFDTALHNIVHDNMWLAAAAAGTGVVVVGLFVGLVVITRRRRRRDSNPRRLGIEGSSAPSALDDENGRLNQENDPSSTTSTTSHVEASFDVTTQTKV</sequence>
<keyword evidence="2" id="KW-0472">Membrane</keyword>
<keyword evidence="2" id="KW-1133">Transmembrane helix</keyword>
<feature type="transmembrane region" description="Helical" evidence="2">
    <location>
        <begin position="183"/>
        <end position="206"/>
    </location>
</feature>
<evidence type="ECO:0000313" key="4">
    <source>
        <dbReference type="Proteomes" id="UP000243217"/>
    </source>
</evidence>
<dbReference type="STRING" id="74557.A0A1V9Y8G4"/>
<protein>
    <submittedName>
        <fullName evidence="3">Uncharacterized protein</fullName>
    </submittedName>
</protein>
<evidence type="ECO:0000256" key="1">
    <source>
        <dbReference type="SAM" id="MobiDB-lite"/>
    </source>
</evidence>
<organism evidence="3 4">
    <name type="scientific">Thraustotheca clavata</name>
    <dbReference type="NCBI Taxonomy" id="74557"/>
    <lineage>
        <taxon>Eukaryota</taxon>
        <taxon>Sar</taxon>
        <taxon>Stramenopiles</taxon>
        <taxon>Oomycota</taxon>
        <taxon>Saprolegniomycetes</taxon>
        <taxon>Saprolegniales</taxon>
        <taxon>Achlyaceae</taxon>
        <taxon>Thraustotheca</taxon>
    </lineage>
</organism>